<comment type="caution">
    <text evidence="3">The sequence shown here is derived from an EMBL/GenBank/DDBJ whole genome shotgun (WGS) entry which is preliminary data.</text>
</comment>
<accession>A0A7C1CWC1</accession>
<dbReference type="PROSITE" id="PS50263">
    <property type="entry name" value="CN_HYDROLASE"/>
    <property type="match status" value="1"/>
</dbReference>
<dbReference type="EMBL" id="DSBT01000303">
    <property type="protein sequence ID" value="HDP78435.1"/>
    <property type="molecule type" value="Genomic_DNA"/>
</dbReference>
<reference evidence="3" key="1">
    <citation type="journal article" date="2020" name="mSystems">
        <title>Genome- and Community-Level Interaction Insights into Carbon Utilization and Element Cycling Functions of Hydrothermarchaeota in Hydrothermal Sediment.</title>
        <authorList>
            <person name="Zhou Z."/>
            <person name="Liu Y."/>
            <person name="Xu W."/>
            <person name="Pan J."/>
            <person name="Luo Z.H."/>
            <person name="Li M."/>
        </authorList>
    </citation>
    <scope>NUCLEOTIDE SEQUENCE [LARGE SCALE GENOMIC DNA]</scope>
    <source>
        <strain evidence="3">SpSt-1179</strain>
    </source>
</reference>
<dbReference type="CDD" id="cd07197">
    <property type="entry name" value="nitrilase"/>
    <property type="match status" value="1"/>
</dbReference>
<proteinExistence type="predicted"/>
<keyword evidence="1 3" id="KW-0378">Hydrolase</keyword>
<dbReference type="Pfam" id="PF00795">
    <property type="entry name" value="CN_hydrolase"/>
    <property type="match status" value="1"/>
</dbReference>
<dbReference type="InterPro" id="IPR036526">
    <property type="entry name" value="C-N_Hydrolase_sf"/>
</dbReference>
<feature type="domain" description="CN hydrolase" evidence="2">
    <location>
        <begin position="9"/>
        <end position="299"/>
    </location>
</feature>
<evidence type="ECO:0000256" key="1">
    <source>
        <dbReference type="ARBA" id="ARBA00022801"/>
    </source>
</evidence>
<organism evidence="3">
    <name type="scientific">Mesotoga infera</name>
    <dbReference type="NCBI Taxonomy" id="1236046"/>
    <lineage>
        <taxon>Bacteria</taxon>
        <taxon>Thermotogati</taxon>
        <taxon>Thermotogota</taxon>
        <taxon>Thermotogae</taxon>
        <taxon>Kosmotogales</taxon>
        <taxon>Kosmotogaceae</taxon>
        <taxon>Mesotoga</taxon>
    </lineage>
</organism>
<dbReference type="GO" id="GO:0016811">
    <property type="term" value="F:hydrolase activity, acting on carbon-nitrogen (but not peptide) bonds, in linear amides"/>
    <property type="evidence" value="ECO:0007669"/>
    <property type="project" value="TreeGrafter"/>
</dbReference>
<dbReference type="SUPFAM" id="SSF56317">
    <property type="entry name" value="Carbon-nitrogen hydrolase"/>
    <property type="match status" value="1"/>
</dbReference>
<dbReference type="Gene3D" id="3.60.110.10">
    <property type="entry name" value="Carbon-nitrogen hydrolase"/>
    <property type="match status" value="1"/>
</dbReference>
<sequence>MRDTDLTAIQVWFDQESFGEAVFRRKMRDYASEASLMWKGSNHIIVFPEFFATFLYPSFRKLSFEETTAKTLVKYAIKNMGLSFNPFKKAFLKDALEIEAYYHGVFSTIAREFETYLLAPSILLPIVDEESERGRFIRDGRLYNMAYLFNPWGKLLTRALKHNLTKAESSVLFSSGESVDNVVHTEIGVIGIAICYDMFFQSEIERLDSAGCEVILVPSCNFAEWKKSMGGSTQERIWFADGPIRATTGREKIRYLVNSMATGIVGSDFAQGRSSIWDRGRSISLAKAYDREAVLNSTV</sequence>
<name>A0A7C1CWC1_9BACT</name>
<dbReference type="InterPro" id="IPR050345">
    <property type="entry name" value="Aliph_Amidase/BUP"/>
</dbReference>
<dbReference type="AlphaFoldDB" id="A0A7C1CWC1"/>
<gene>
    <name evidence="3" type="ORF">ENN47_09690</name>
</gene>
<evidence type="ECO:0000259" key="2">
    <source>
        <dbReference type="PROSITE" id="PS50263"/>
    </source>
</evidence>
<dbReference type="Proteomes" id="UP000886198">
    <property type="component" value="Unassembled WGS sequence"/>
</dbReference>
<dbReference type="PANTHER" id="PTHR43674">
    <property type="entry name" value="NITRILASE C965.09-RELATED"/>
    <property type="match status" value="1"/>
</dbReference>
<dbReference type="PANTHER" id="PTHR43674:SF13">
    <property type="entry name" value="CN HYDROLASE DOMAIN-CONTAINING PROTEIN"/>
    <property type="match status" value="1"/>
</dbReference>
<dbReference type="InterPro" id="IPR003010">
    <property type="entry name" value="C-N_Hydrolase"/>
</dbReference>
<evidence type="ECO:0000313" key="3">
    <source>
        <dbReference type="EMBL" id="HDP78435.1"/>
    </source>
</evidence>
<protein>
    <submittedName>
        <fullName evidence="3">Carbon-nitrogen hydrolase family protein</fullName>
    </submittedName>
</protein>